<gene>
    <name evidence="1" type="ORF">CQ12_26710</name>
</gene>
<dbReference type="PIRSF" id="PIRSF032025">
    <property type="entry name" value="UCP032025"/>
    <property type="match status" value="1"/>
</dbReference>
<sequence>MPLHLIKLAVGCESVKELKGWVAERMATARKKGLPLRHVHVTRMTPKRDGEIIAGGSLYWVIKGEIAAREKIIAIEPFRDKDGIGRCRLVMQPKVFAVLPRPMRPFQGWRYLTEDAAPPDLTKSSAASMAAMPEPMRRELRDLGLL</sequence>
<dbReference type="OrthoDB" id="9798292at2"/>
<organism evidence="1 2">
    <name type="scientific">Bradyrhizobium jicamae</name>
    <dbReference type="NCBI Taxonomy" id="280332"/>
    <lineage>
        <taxon>Bacteria</taxon>
        <taxon>Pseudomonadati</taxon>
        <taxon>Pseudomonadota</taxon>
        <taxon>Alphaproteobacteria</taxon>
        <taxon>Hyphomicrobiales</taxon>
        <taxon>Nitrobacteraceae</taxon>
        <taxon>Bradyrhizobium</taxon>
    </lineage>
</organism>
<dbReference type="InterPro" id="IPR008320">
    <property type="entry name" value="UCP032025"/>
</dbReference>
<dbReference type="RefSeq" id="WP_057840958.1">
    <property type="nucleotide sequence ID" value="NZ_LLXZ01000234.1"/>
</dbReference>
<dbReference type="Proteomes" id="UP000050863">
    <property type="component" value="Unassembled WGS sequence"/>
</dbReference>
<dbReference type="AlphaFoldDB" id="A0A0R3KB50"/>
<protein>
    <submittedName>
        <fullName evidence="1">Lysophospholipase</fullName>
    </submittedName>
</protein>
<accession>A0A0R3KB50</accession>
<dbReference type="STRING" id="280332.CQ12_26710"/>
<name>A0A0R3KB50_9BRAD</name>
<evidence type="ECO:0000313" key="2">
    <source>
        <dbReference type="Proteomes" id="UP000050863"/>
    </source>
</evidence>
<dbReference type="EMBL" id="LLXZ01000234">
    <property type="protein sequence ID" value="KRQ92777.1"/>
    <property type="molecule type" value="Genomic_DNA"/>
</dbReference>
<reference evidence="1 2" key="1">
    <citation type="submission" date="2014-03" db="EMBL/GenBank/DDBJ databases">
        <title>Bradyrhizobium valentinum sp. nov., isolated from effective nodules of Lupinus mariae-josephae, a lupine endemic of basic-lime soils in Eastern Spain.</title>
        <authorList>
            <person name="Duran D."/>
            <person name="Rey L."/>
            <person name="Navarro A."/>
            <person name="Busquets A."/>
            <person name="Imperial J."/>
            <person name="Ruiz-Argueso T."/>
        </authorList>
    </citation>
    <scope>NUCLEOTIDE SEQUENCE [LARGE SCALE GENOMIC DNA]</scope>
    <source>
        <strain evidence="1 2">PAC68</strain>
    </source>
</reference>
<comment type="caution">
    <text evidence="1">The sequence shown here is derived from an EMBL/GenBank/DDBJ whole genome shotgun (WGS) entry which is preliminary data.</text>
</comment>
<keyword evidence="2" id="KW-1185">Reference proteome</keyword>
<evidence type="ECO:0000313" key="1">
    <source>
        <dbReference type="EMBL" id="KRQ92777.1"/>
    </source>
</evidence>
<proteinExistence type="predicted"/>
<dbReference type="Pfam" id="PF07370">
    <property type="entry name" value="DUF1489"/>
    <property type="match status" value="1"/>
</dbReference>